<keyword evidence="3 10" id="KW-0813">Transport</keyword>
<evidence type="ECO:0000256" key="8">
    <source>
        <dbReference type="ARBA" id="ARBA00023136"/>
    </source>
</evidence>
<keyword evidence="4 11" id="KW-0500">Molybdenum</keyword>
<dbReference type="KEGG" id="atm:ANT_21080"/>
<dbReference type="HOGENOM" id="CLU_016047_14_1_0"/>
<evidence type="ECO:0000256" key="4">
    <source>
        <dbReference type="ARBA" id="ARBA00022505"/>
    </source>
</evidence>
<evidence type="ECO:0000256" key="7">
    <source>
        <dbReference type="ARBA" id="ARBA00023032"/>
    </source>
</evidence>
<evidence type="ECO:0000256" key="3">
    <source>
        <dbReference type="ARBA" id="ARBA00022448"/>
    </source>
</evidence>
<dbReference type="Proteomes" id="UP000008922">
    <property type="component" value="Chromosome"/>
</dbReference>
<dbReference type="Gene3D" id="1.10.3720.10">
    <property type="entry name" value="MetI-like"/>
    <property type="match status" value="1"/>
</dbReference>
<feature type="transmembrane region" description="Helical" evidence="10">
    <location>
        <begin position="150"/>
        <end position="173"/>
    </location>
</feature>
<evidence type="ECO:0000256" key="2">
    <source>
        <dbReference type="ARBA" id="ARBA00011779"/>
    </source>
</evidence>
<dbReference type="Pfam" id="PF00528">
    <property type="entry name" value="BPD_transp_1"/>
    <property type="match status" value="1"/>
</dbReference>
<keyword evidence="7" id="KW-0764">Sulfate transport</keyword>
<comment type="subcellular location">
    <subcellularLocation>
        <location evidence="10">Cell membrane</location>
        <topology evidence="10">Multi-pass membrane protein</topology>
    </subcellularLocation>
    <subcellularLocation>
        <location evidence="1">Membrane</location>
        <topology evidence="1">Multi-pass membrane protein</topology>
    </subcellularLocation>
</comment>
<evidence type="ECO:0000256" key="5">
    <source>
        <dbReference type="ARBA" id="ARBA00022692"/>
    </source>
</evidence>
<dbReference type="InterPro" id="IPR006469">
    <property type="entry name" value="NifC_ABC_porter"/>
</dbReference>
<dbReference type="PROSITE" id="PS50928">
    <property type="entry name" value="ABC_TM1"/>
    <property type="match status" value="1"/>
</dbReference>
<keyword evidence="11" id="KW-1003">Cell membrane</keyword>
<dbReference type="InterPro" id="IPR000515">
    <property type="entry name" value="MetI-like"/>
</dbReference>
<keyword evidence="5 10" id="KW-0812">Transmembrane</keyword>
<evidence type="ECO:0000259" key="12">
    <source>
        <dbReference type="PROSITE" id="PS50928"/>
    </source>
</evidence>
<dbReference type="GO" id="GO:0005886">
    <property type="term" value="C:plasma membrane"/>
    <property type="evidence" value="ECO:0007669"/>
    <property type="project" value="UniProtKB-SubCell"/>
</dbReference>
<dbReference type="STRING" id="926569.ANT_21080"/>
<evidence type="ECO:0000256" key="10">
    <source>
        <dbReference type="RuleBase" id="RU363032"/>
    </source>
</evidence>
<dbReference type="InterPro" id="IPR035906">
    <property type="entry name" value="MetI-like_sf"/>
</dbReference>
<accession>E8MXQ3</accession>
<feature type="transmembrane region" description="Helical" evidence="10">
    <location>
        <begin position="253"/>
        <end position="272"/>
    </location>
</feature>
<keyword evidence="14" id="KW-1185">Reference proteome</keyword>
<evidence type="ECO:0000256" key="9">
    <source>
        <dbReference type="ARBA" id="ARBA00025323"/>
    </source>
</evidence>
<dbReference type="FunCoup" id="E8MXQ3">
    <property type="interactions" value="258"/>
</dbReference>
<dbReference type="OrthoDB" id="9795403at2"/>
<dbReference type="GO" id="GO:0015419">
    <property type="term" value="F:ABC-type sulfate transporter activity"/>
    <property type="evidence" value="ECO:0007669"/>
    <property type="project" value="InterPro"/>
</dbReference>
<feature type="transmembrane region" description="Helical" evidence="10">
    <location>
        <begin position="194"/>
        <end position="216"/>
    </location>
</feature>
<dbReference type="NCBIfam" id="TIGR02141">
    <property type="entry name" value="modB_ABC"/>
    <property type="match status" value="1"/>
</dbReference>
<reference evidence="13 14" key="1">
    <citation type="submission" date="2010-12" db="EMBL/GenBank/DDBJ databases">
        <title>Whole genome sequence of Anaerolinea thermophila UNI-1.</title>
        <authorList>
            <person name="Narita-Yamada S."/>
            <person name="Kishi E."/>
            <person name="Watanabe Y."/>
            <person name="Takasaki K."/>
            <person name="Ankai A."/>
            <person name="Oguchi A."/>
            <person name="Fukui S."/>
            <person name="Takahashi M."/>
            <person name="Yashiro I."/>
            <person name="Hosoyama A."/>
            <person name="Sekiguchi Y."/>
            <person name="Hanada S."/>
            <person name="Fujita N."/>
        </authorList>
    </citation>
    <scope>NUCLEOTIDE SEQUENCE [LARGE SCALE GENOMIC DNA]</scope>
    <source>
        <strain evidence="14">DSM 14523 / JCM 11388 / NBRC 100420 / UNI-1</strain>
    </source>
</reference>
<comment type="similarity">
    <text evidence="11">Belongs to the binding-protein-dependent transport system permease family. CysTW subfamily.</text>
</comment>
<feature type="transmembrane region" description="Helical" evidence="10">
    <location>
        <begin position="72"/>
        <end position="96"/>
    </location>
</feature>
<keyword evidence="6 10" id="KW-1133">Transmembrane helix</keyword>
<dbReference type="eggNOG" id="COG0555">
    <property type="taxonomic scope" value="Bacteria"/>
</dbReference>
<evidence type="ECO:0000256" key="1">
    <source>
        <dbReference type="ARBA" id="ARBA00004141"/>
    </source>
</evidence>
<comment type="subunit">
    <text evidence="2">The complex is composed of two ATP-binding proteins (CysA), two transmembrane proteins (CysT and CysW) and a solute-binding protein (CysP).</text>
</comment>
<sequence>MSSLPATKAITVPEAERTSTIWSRWYQQLWKLLALPLLLFFVLPIGTIFVRLSPEDVWKVLQAPQALQALSLSLITATVTTAITSIAGTPLAYLIYRRRSPFTRFIETLIELPSVLPPSVAGVALLLTFGRNGWLGQSLSVMGIQIPFTPLAVVLAQLFIASPLYVKSAALGFASIDCEVRKAAALDGANRWQILRYIVIPLSWQAIVSGLILTWARAIGEFGATILFAGNLPGRTQTMPIAIYIGFETSLELALTLSAILVLISFGILILLKTFLHASNSE</sequence>
<proteinExistence type="inferred from homology"/>
<comment type="function">
    <text evidence="9">Part of the ABC transporter complex CysAWTP (TC 3.A.1.6.1) involved in sulfate/thiosulfate import. Probably responsible for the translocation of the substrate across the membrane.</text>
</comment>
<protein>
    <recommendedName>
        <fullName evidence="11">Molybdenum transport system permease</fullName>
    </recommendedName>
</protein>
<comment type="function">
    <text evidence="11">Part of the binding-protein-dependent transport system for molybdenum; probably responsible for the translocation of the substrate across the membrane.</text>
</comment>
<dbReference type="AlphaFoldDB" id="E8MXQ3"/>
<dbReference type="GO" id="GO:0015098">
    <property type="term" value="F:molybdate ion transmembrane transporter activity"/>
    <property type="evidence" value="ECO:0007669"/>
    <property type="project" value="UniProtKB-UniRule"/>
</dbReference>
<feature type="transmembrane region" description="Helical" evidence="10">
    <location>
        <begin position="108"/>
        <end position="130"/>
    </location>
</feature>
<name>E8MXQ3_ANATU</name>
<feature type="domain" description="ABC transmembrane type-1" evidence="12">
    <location>
        <begin position="70"/>
        <end position="272"/>
    </location>
</feature>
<dbReference type="InterPro" id="IPR005667">
    <property type="entry name" value="Sulph_transpt2"/>
</dbReference>
<keyword evidence="8 10" id="KW-0472">Membrane</keyword>
<dbReference type="NCBIfam" id="TIGR01581">
    <property type="entry name" value="Mo_ABC_porter"/>
    <property type="match status" value="1"/>
</dbReference>
<evidence type="ECO:0000313" key="14">
    <source>
        <dbReference type="Proteomes" id="UP000008922"/>
    </source>
</evidence>
<feature type="transmembrane region" description="Helical" evidence="10">
    <location>
        <begin position="32"/>
        <end position="52"/>
    </location>
</feature>
<evidence type="ECO:0000313" key="13">
    <source>
        <dbReference type="EMBL" id="BAJ64134.1"/>
    </source>
</evidence>
<dbReference type="SUPFAM" id="SSF161098">
    <property type="entry name" value="MetI-like"/>
    <property type="match status" value="1"/>
</dbReference>
<organism evidence="13 14">
    <name type="scientific">Anaerolinea thermophila (strain DSM 14523 / JCM 11388 / NBRC 100420 / UNI-1)</name>
    <dbReference type="NCBI Taxonomy" id="926569"/>
    <lineage>
        <taxon>Bacteria</taxon>
        <taxon>Bacillati</taxon>
        <taxon>Chloroflexota</taxon>
        <taxon>Anaerolineae</taxon>
        <taxon>Anaerolineales</taxon>
        <taxon>Anaerolineaceae</taxon>
        <taxon>Anaerolinea</taxon>
    </lineage>
</organism>
<dbReference type="EMBL" id="AP012029">
    <property type="protein sequence ID" value="BAJ64134.1"/>
    <property type="molecule type" value="Genomic_DNA"/>
</dbReference>
<evidence type="ECO:0000256" key="11">
    <source>
        <dbReference type="RuleBase" id="RU365097"/>
    </source>
</evidence>
<gene>
    <name evidence="13" type="ordered locus">ANT_21080</name>
</gene>
<dbReference type="PANTHER" id="PTHR30406:SF8">
    <property type="entry name" value="SULFATE TRANSPORT SYSTEM PERMEASE PROTEIN CYST"/>
    <property type="match status" value="1"/>
</dbReference>
<dbReference type="PANTHER" id="PTHR30406">
    <property type="entry name" value="SULFATE TRANSPORT SYSTEM PERMEASE PROTEIN"/>
    <property type="match status" value="1"/>
</dbReference>
<dbReference type="RefSeq" id="WP_013560504.1">
    <property type="nucleotide sequence ID" value="NC_014960.1"/>
</dbReference>
<dbReference type="InterPro" id="IPR011867">
    <property type="entry name" value="ModB_ABC"/>
</dbReference>
<dbReference type="CDD" id="cd06261">
    <property type="entry name" value="TM_PBP2"/>
    <property type="match status" value="1"/>
</dbReference>
<evidence type="ECO:0000256" key="6">
    <source>
        <dbReference type="ARBA" id="ARBA00022989"/>
    </source>
</evidence>
<dbReference type="InParanoid" id="E8MXQ3"/>